<evidence type="ECO:0000256" key="7">
    <source>
        <dbReference type="SAM" id="Coils"/>
    </source>
</evidence>
<feature type="domain" description="Histidine kinase" evidence="9">
    <location>
        <begin position="433"/>
        <end position="648"/>
    </location>
</feature>
<dbReference type="EC" id="2.7.13.3" evidence="2"/>
<dbReference type="SMART" id="SM00387">
    <property type="entry name" value="HATPase_c"/>
    <property type="match status" value="1"/>
</dbReference>
<dbReference type="PROSITE" id="PS50109">
    <property type="entry name" value="HIS_KIN"/>
    <property type="match status" value="1"/>
</dbReference>
<evidence type="ECO:0000259" key="9">
    <source>
        <dbReference type="PROSITE" id="PS50109"/>
    </source>
</evidence>
<reference evidence="10 11" key="1">
    <citation type="submission" date="2023-12" db="EMBL/GenBank/DDBJ databases">
        <title>Novel species of the genus Arcicella isolated from rivers.</title>
        <authorList>
            <person name="Lu H."/>
        </authorList>
    </citation>
    <scope>NUCLEOTIDE SEQUENCE [LARGE SCALE GENOMIC DNA]</scope>
    <source>
        <strain evidence="10 11">KCTC 23307</strain>
    </source>
</reference>
<dbReference type="SUPFAM" id="SSF47384">
    <property type="entry name" value="Homodimeric domain of signal transducing histidine kinase"/>
    <property type="match status" value="1"/>
</dbReference>
<keyword evidence="10" id="KW-0547">Nucleotide-binding</keyword>
<dbReference type="Gene3D" id="1.25.40.10">
    <property type="entry name" value="Tetratricopeptide repeat domain"/>
    <property type="match status" value="2"/>
</dbReference>
<dbReference type="SUPFAM" id="SSF48452">
    <property type="entry name" value="TPR-like"/>
    <property type="match status" value="2"/>
</dbReference>
<keyword evidence="11" id="KW-1185">Reference proteome</keyword>
<comment type="catalytic activity">
    <reaction evidence="1">
        <text>ATP + protein L-histidine = ADP + protein N-phospho-L-histidine.</text>
        <dbReference type="EC" id="2.7.13.3"/>
    </reaction>
</comment>
<dbReference type="Proteomes" id="UP001302949">
    <property type="component" value="Unassembled WGS sequence"/>
</dbReference>
<dbReference type="InterPro" id="IPR036097">
    <property type="entry name" value="HisK_dim/P_sf"/>
</dbReference>
<dbReference type="Pfam" id="PF02518">
    <property type="entry name" value="HATPase_c"/>
    <property type="match status" value="1"/>
</dbReference>
<dbReference type="GO" id="GO:0005524">
    <property type="term" value="F:ATP binding"/>
    <property type="evidence" value="ECO:0007669"/>
    <property type="project" value="UniProtKB-KW"/>
</dbReference>
<evidence type="ECO:0000256" key="1">
    <source>
        <dbReference type="ARBA" id="ARBA00000085"/>
    </source>
</evidence>
<dbReference type="InterPro" id="IPR003661">
    <property type="entry name" value="HisK_dim/P_dom"/>
</dbReference>
<dbReference type="RefSeq" id="WP_323298055.1">
    <property type="nucleotide sequence ID" value="NZ_JAYFUM010000021.1"/>
</dbReference>
<dbReference type="SUPFAM" id="SSF55874">
    <property type="entry name" value="ATPase domain of HSP90 chaperone/DNA topoisomerase II/histidine kinase"/>
    <property type="match status" value="1"/>
</dbReference>
<keyword evidence="10" id="KW-0067">ATP-binding</keyword>
<accession>A0ABU5QDG9</accession>
<dbReference type="Pfam" id="PF00512">
    <property type="entry name" value="HisKA"/>
    <property type="match status" value="1"/>
</dbReference>
<keyword evidence="8" id="KW-0812">Transmembrane</keyword>
<dbReference type="InterPro" id="IPR036890">
    <property type="entry name" value="HATPase_C_sf"/>
</dbReference>
<gene>
    <name evidence="10" type="ORF">VB248_17235</name>
</gene>
<dbReference type="InterPro" id="IPR003594">
    <property type="entry name" value="HATPase_dom"/>
</dbReference>
<keyword evidence="3" id="KW-0597">Phosphoprotein</keyword>
<dbReference type="InterPro" id="IPR005467">
    <property type="entry name" value="His_kinase_dom"/>
</dbReference>
<dbReference type="EMBL" id="JAYFUM010000021">
    <property type="protein sequence ID" value="MEA5140898.1"/>
    <property type="molecule type" value="Genomic_DNA"/>
</dbReference>
<evidence type="ECO:0000256" key="8">
    <source>
        <dbReference type="SAM" id="Phobius"/>
    </source>
</evidence>
<evidence type="ECO:0000256" key="4">
    <source>
        <dbReference type="ARBA" id="ARBA00022679"/>
    </source>
</evidence>
<evidence type="ECO:0000256" key="3">
    <source>
        <dbReference type="ARBA" id="ARBA00022553"/>
    </source>
</evidence>
<comment type="caution">
    <text evidence="10">The sequence shown here is derived from an EMBL/GenBank/DDBJ whole genome shotgun (WGS) entry which is preliminary data.</text>
</comment>
<keyword evidence="8" id="KW-0472">Membrane</keyword>
<protein>
    <recommendedName>
        <fullName evidence="2">histidine kinase</fullName>
        <ecNumber evidence="2">2.7.13.3</ecNumber>
    </recommendedName>
</protein>
<dbReference type="Gene3D" id="3.30.565.10">
    <property type="entry name" value="Histidine kinase-like ATPase, C-terminal domain"/>
    <property type="match status" value="1"/>
</dbReference>
<evidence type="ECO:0000313" key="11">
    <source>
        <dbReference type="Proteomes" id="UP001302949"/>
    </source>
</evidence>
<dbReference type="PANTHER" id="PTHR43711">
    <property type="entry name" value="TWO-COMPONENT HISTIDINE KINASE"/>
    <property type="match status" value="1"/>
</dbReference>
<evidence type="ECO:0000256" key="6">
    <source>
        <dbReference type="ARBA" id="ARBA00023012"/>
    </source>
</evidence>
<organism evidence="10 11">
    <name type="scientific">Arcicella rigui</name>
    <dbReference type="NCBI Taxonomy" id="797020"/>
    <lineage>
        <taxon>Bacteria</taxon>
        <taxon>Pseudomonadati</taxon>
        <taxon>Bacteroidota</taxon>
        <taxon>Cytophagia</taxon>
        <taxon>Cytophagales</taxon>
        <taxon>Flectobacillaceae</taxon>
        <taxon>Arcicella</taxon>
    </lineage>
</organism>
<dbReference type="CDD" id="cd00075">
    <property type="entry name" value="HATPase"/>
    <property type="match status" value="1"/>
</dbReference>
<dbReference type="InterPro" id="IPR004358">
    <property type="entry name" value="Sig_transdc_His_kin-like_C"/>
</dbReference>
<dbReference type="Gene3D" id="1.10.287.130">
    <property type="match status" value="1"/>
</dbReference>
<sequence length="648" mass="73623">MERRYKVMVARVFLFAVFISLSPISVFSQQVSLSQLLTKWEKYTQTKPAKPDTSVVNLLNDITLDYMHTASDSAFYFAQKALSMSKALKYEKGKATAYAYIAKIHYTKGNYDLSLSYALTALGISSHIDYKTGIAYAHNTMGVIHIAQKKYALALQELMKAATLNTTLKNQTGLSGNYFNVGLCYLEMKSDSAIHYFLLSREISIKIPDQHLVAMANNHLGEYYLQKGKLNTAISFYSSILENRNYQNDWEDSFAHTGLAKCYYAKGNYNEAIDHSQKGYLLAKKSNTKWDIEQALGVLYLSYSAVGDSKNAYKYLLLDKIYSDSLFNESKEKEINALYLKQKQAENEVLKKKNQIAEEKEASQRMLIVVIVLIAILLMIIAITTYRNAERIKRLYKILQRKTEYISTQNELIEQKNDALNESNQTKDRLFSIIGHDLRSPFASMRGALELFNSGMFDEDEKQMMLDRVLEQMTVTSAMLENLLSWANSQREGLKTNIEPLVLTDLINEILAIFKNVAIEKNIVLTHVFDSPVSINADQDQMHVVFRNLVANAIKFTKPNGEIFISYLETDKSVKVLVKDNGVGMSEDKLKLIFQESGKSISTYGTRKEKGIGIGLMLVKKFVELNHATITVESKEKEGTVFIVEFMK</sequence>
<keyword evidence="7" id="KW-0175">Coiled coil</keyword>
<dbReference type="PANTHER" id="PTHR43711:SF26">
    <property type="entry name" value="SENSOR HISTIDINE KINASE RCSC"/>
    <property type="match status" value="1"/>
</dbReference>
<dbReference type="InterPro" id="IPR011990">
    <property type="entry name" value="TPR-like_helical_dom_sf"/>
</dbReference>
<dbReference type="InterPro" id="IPR019734">
    <property type="entry name" value="TPR_rpt"/>
</dbReference>
<dbReference type="SMART" id="SM00028">
    <property type="entry name" value="TPR"/>
    <property type="match status" value="4"/>
</dbReference>
<evidence type="ECO:0000313" key="10">
    <source>
        <dbReference type="EMBL" id="MEA5140898.1"/>
    </source>
</evidence>
<keyword evidence="4" id="KW-0808">Transferase</keyword>
<name>A0ABU5QDG9_9BACT</name>
<feature type="transmembrane region" description="Helical" evidence="8">
    <location>
        <begin position="366"/>
        <end position="386"/>
    </location>
</feature>
<dbReference type="InterPro" id="IPR050736">
    <property type="entry name" value="Sensor_HK_Regulatory"/>
</dbReference>
<evidence type="ECO:0000256" key="2">
    <source>
        <dbReference type="ARBA" id="ARBA00012438"/>
    </source>
</evidence>
<keyword evidence="5" id="KW-0418">Kinase</keyword>
<feature type="coiled-coil region" evidence="7">
    <location>
        <begin position="328"/>
        <end position="362"/>
    </location>
</feature>
<proteinExistence type="predicted"/>
<dbReference type="CDD" id="cd00082">
    <property type="entry name" value="HisKA"/>
    <property type="match status" value="1"/>
</dbReference>
<keyword evidence="6" id="KW-0902">Two-component regulatory system</keyword>
<keyword evidence="8" id="KW-1133">Transmembrane helix</keyword>
<dbReference type="SMART" id="SM00388">
    <property type="entry name" value="HisKA"/>
    <property type="match status" value="1"/>
</dbReference>
<dbReference type="PRINTS" id="PR00344">
    <property type="entry name" value="BCTRLSENSOR"/>
</dbReference>
<evidence type="ECO:0000256" key="5">
    <source>
        <dbReference type="ARBA" id="ARBA00022777"/>
    </source>
</evidence>